<dbReference type="Pfam" id="PF02386">
    <property type="entry name" value="TrkH"/>
    <property type="match status" value="1"/>
</dbReference>
<feature type="transmembrane region" description="Helical" evidence="8">
    <location>
        <begin position="374"/>
        <end position="397"/>
    </location>
</feature>
<dbReference type="PANTHER" id="PTHR32024:SF1">
    <property type="entry name" value="KTR SYSTEM POTASSIUM UPTAKE PROTEIN B"/>
    <property type="match status" value="1"/>
</dbReference>
<proteinExistence type="predicted"/>
<keyword evidence="3" id="KW-1003">Cell membrane</keyword>
<feature type="transmembrane region" description="Helical" evidence="8">
    <location>
        <begin position="498"/>
        <end position="518"/>
    </location>
</feature>
<evidence type="ECO:0000256" key="5">
    <source>
        <dbReference type="ARBA" id="ARBA00022989"/>
    </source>
</evidence>
<feature type="transmembrane region" description="Helical" evidence="8">
    <location>
        <begin position="289"/>
        <end position="308"/>
    </location>
</feature>
<dbReference type="RefSeq" id="WP_380868216.1">
    <property type="nucleotide sequence ID" value="NZ_JBHUMA010000004.1"/>
</dbReference>
<dbReference type="PANTHER" id="PTHR32024">
    <property type="entry name" value="TRK SYSTEM POTASSIUM UPTAKE PROTEIN TRKG-RELATED"/>
    <property type="match status" value="1"/>
</dbReference>
<feature type="transmembrane region" description="Helical" evidence="8">
    <location>
        <begin position="203"/>
        <end position="227"/>
    </location>
</feature>
<keyword evidence="2" id="KW-0813">Transport</keyword>
<keyword evidence="4 8" id="KW-0812">Transmembrane</keyword>
<keyword evidence="6" id="KW-0406">Ion transport</keyword>
<feature type="transmembrane region" description="Helical" evidence="8">
    <location>
        <begin position="84"/>
        <end position="101"/>
    </location>
</feature>
<dbReference type="InterPro" id="IPR003445">
    <property type="entry name" value="Cat_transpt"/>
</dbReference>
<feature type="transmembrane region" description="Helical" evidence="8">
    <location>
        <begin position="107"/>
        <end position="124"/>
    </location>
</feature>
<protein>
    <submittedName>
        <fullName evidence="9">TrkH family potassium uptake protein</fullName>
    </submittedName>
</protein>
<keyword evidence="5 8" id="KW-1133">Transmembrane helix</keyword>
<name>A0ABW5NGX0_9SPHI</name>
<evidence type="ECO:0000256" key="8">
    <source>
        <dbReference type="SAM" id="Phobius"/>
    </source>
</evidence>
<keyword evidence="7 8" id="KW-0472">Membrane</keyword>
<evidence type="ECO:0000313" key="10">
    <source>
        <dbReference type="Proteomes" id="UP001597393"/>
    </source>
</evidence>
<feature type="transmembrane region" description="Helical" evidence="8">
    <location>
        <begin position="53"/>
        <end position="72"/>
    </location>
</feature>
<evidence type="ECO:0000256" key="1">
    <source>
        <dbReference type="ARBA" id="ARBA00004651"/>
    </source>
</evidence>
<feature type="transmembrane region" description="Helical" evidence="8">
    <location>
        <begin position="21"/>
        <end position="41"/>
    </location>
</feature>
<feature type="transmembrane region" description="Helical" evidence="8">
    <location>
        <begin position="432"/>
        <end position="451"/>
    </location>
</feature>
<feature type="transmembrane region" description="Helical" evidence="8">
    <location>
        <begin position="555"/>
        <end position="576"/>
    </location>
</feature>
<comment type="subcellular location">
    <subcellularLocation>
        <location evidence="1">Cell membrane</location>
        <topology evidence="1">Multi-pass membrane protein</topology>
    </subcellularLocation>
</comment>
<dbReference type="EMBL" id="JBHUMA010000004">
    <property type="protein sequence ID" value="MFD2598374.1"/>
    <property type="molecule type" value="Genomic_DNA"/>
</dbReference>
<feature type="transmembrane region" description="Helical" evidence="8">
    <location>
        <begin position="328"/>
        <end position="353"/>
    </location>
</feature>
<feature type="transmembrane region" description="Helical" evidence="8">
    <location>
        <begin position="136"/>
        <end position="160"/>
    </location>
</feature>
<organism evidence="9 10">
    <name type="scientific">Sphingobacterium corticis</name>
    <dbReference type="NCBI Taxonomy" id="1812823"/>
    <lineage>
        <taxon>Bacteria</taxon>
        <taxon>Pseudomonadati</taxon>
        <taxon>Bacteroidota</taxon>
        <taxon>Sphingobacteriia</taxon>
        <taxon>Sphingobacteriales</taxon>
        <taxon>Sphingobacteriaceae</taxon>
        <taxon>Sphingobacterium</taxon>
    </lineage>
</organism>
<reference evidence="10" key="1">
    <citation type="journal article" date="2019" name="Int. J. Syst. Evol. Microbiol.">
        <title>The Global Catalogue of Microorganisms (GCM) 10K type strain sequencing project: providing services to taxonomists for standard genome sequencing and annotation.</title>
        <authorList>
            <consortium name="The Broad Institute Genomics Platform"/>
            <consortium name="The Broad Institute Genome Sequencing Center for Infectious Disease"/>
            <person name="Wu L."/>
            <person name="Ma J."/>
        </authorList>
    </citation>
    <scope>NUCLEOTIDE SEQUENCE [LARGE SCALE GENOMIC DNA]</scope>
    <source>
        <strain evidence="10">KCTC 42248</strain>
    </source>
</reference>
<keyword evidence="10" id="KW-1185">Reference proteome</keyword>
<evidence type="ECO:0000256" key="7">
    <source>
        <dbReference type="ARBA" id="ARBA00023136"/>
    </source>
</evidence>
<evidence type="ECO:0000256" key="3">
    <source>
        <dbReference type="ARBA" id="ARBA00022475"/>
    </source>
</evidence>
<evidence type="ECO:0000313" key="9">
    <source>
        <dbReference type="EMBL" id="MFD2598374.1"/>
    </source>
</evidence>
<sequence length="593" mass="65939">MFGAVPYLLKHKVQLLDRIQFYTSMFGVVLILLHVGFVRATDLTYFMRQAGTVIFYILFAVEMLRTIGAFLVKKRFDGSSYSGMFVCLYMLLVLFARHIGWEGMDYFFVRDEWIFLGVALVFLIQLSKNSLFLDKLYFNPTIFFVISFLALILLGTVLLMLPQTSIEAPLDFIDAFFMSTSAVCITGLQVTNIASEFTFFGQLVVLLLIQIGGLGIMTFTGFFGYFFSGGFSFKNQLMFGEVLGENKLNEVIRTLLMIIFMTFLLEAIGAIMLFFALDGANFEHVGQRLFFAVFHAISGFCNSGFTLIEGGMGANVYRFNYGFQLALSSMFICGTLGFGAIHNFYTYLIKTWHAGVDRFFHRRRVKYKAHNFSFSYKFVIYCNAIIIALATVSFFLLEYNNTLAADSSFSGKLTTAFFMANSSRTAGFETVGVGMLSMPTLIMAVTLMWVGSSPGSTGGGVKVTSVALALLNIVALARGKESIEIFGRRILPESVSKAFAIILLSILSILLCFIFLNVTDGNLDTTALLFESISAYTTSGLSLGITPDLSTAGKMVVMTTMFVGRVGMLTLLVAFIKDSTKKSYIYPSEKMMF</sequence>
<evidence type="ECO:0000256" key="2">
    <source>
        <dbReference type="ARBA" id="ARBA00022448"/>
    </source>
</evidence>
<feature type="transmembrane region" description="Helical" evidence="8">
    <location>
        <begin position="255"/>
        <end position="277"/>
    </location>
</feature>
<accession>A0ABW5NGX0</accession>
<gene>
    <name evidence="9" type="ORF">ACFSQ3_05360</name>
</gene>
<comment type="caution">
    <text evidence="9">The sequence shown here is derived from an EMBL/GenBank/DDBJ whole genome shotgun (WGS) entry which is preliminary data.</text>
</comment>
<evidence type="ECO:0000256" key="6">
    <source>
        <dbReference type="ARBA" id="ARBA00023065"/>
    </source>
</evidence>
<feature type="transmembrane region" description="Helical" evidence="8">
    <location>
        <begin position="172"/>
        <end position="191"/>
    </location>
</feature>
<dbReference type="Proteomes" id="UP001597393">
    <property type="component" value="Unassembled WGS sequence"/>
</dbReference>
<evidence type="ECO:0000256" key="4">
    <source>
        <dbReference type="ARBA" id="ARBA00022692"/>
    </source>
</evidence>